<organism evidence="2">
    <name type="scientific">hydrothermal vent metagenome</name>
    <dbReference type="NCBI Taxonomy" id="652676"/>
    <lineage>
        <taxon>unclassified sequences</taxon>
        <taxon>metagenomes</taxon>
        <taxon>ecological metagenomes</taxon>
    </lineage>
</organism>
<name>A0A170QA11_9ZZZZ</name>
<gene>
    <name evidence="2" type="ORF">MGWOODY_Clf2744</name>
</gene>
<evidence type="ECO:0000313" key="2">
    <source>
        <dbReference type="EMBL" id="CUV02343.1"/>
    </source>
</evidence>
<feature type="domain" description="Aminoglycoside phosphotransferase" evidence="1">
    <location>
        <begin position="6"/>
        <end position="97"/>
    </location>
</feature>
<evidence type="ECO:0000259" key="1">
    <source>
        <dbReference type="Pfam" id="PF01636"/>
    </source>
</evidence>
<dbReference type="PANTHER" id="PTHR21310:SF15">
    <property type="entry name" value="AMINOGLYCOSIDE PHOSPHOTRANSFERASE DOMAIN-CONTAINING PROTEIN"/>
    <property type="match status" value="1"/>
</dbReference>
<accession>A0A170QA11</accession>
<dbReference type="EMBL" id="FAXA01000232">
    <property type="protein sequence ID" value="CUV02343.1"/>
    <property type="molecule type" value="Genomic_DNA"/>
</dbReference>
<protein>
    <recommendedName>
        <fullName evidence="1">Aminoglycoside phosphotransferase domain-containing protein</fullName>
    </recommendedName>
</protein>
<dbReference type="SUPFAM" id="SSF56112">
    <property type="entry name" value="Protein kinase-like (PK-like)"/>
    <property type="match status" value="1"/>
</dbReference>
<sequence length="119" mass="13724">MIGDNLIFKVQRPRQLRARTSFEKEAFFLGQLAEYPDIVVPEVLGYDKDGSIEYTLMTRTRGVPARSAEIEGADRTNLLHQLGRTMRRIHSIPQDPFFSSSLFWDAGPGWSFIRQFEMV</sequence>
<proteinExistence type="predicted"/>
<reference evidence="2" key="1">
    <citation type="submission" date="2015-10" db="EMBL/GenBank/DDBJ databases">
        <authorList>
            <person name="Gilbert D.G."/>
        </authorList>
    </citation>
    <scope>NUCLEOTIDE SEQUENCE</scope>
</reference>
<dbReference type="PANTHER" id="PTHR21310">
    <property type="entry name" value="AMINOGLYCOSIDE PHOSPHOTRANSFERASE-RELATED-RELATED"/>
    <property type="match status" value="1"/>
</dbReference>
<dbReference type="Pfam" id="PF01636">
    <property type="entry name" value="APH"/>
    <property type="match status" value="1"/>
</dbReference>
<dbReference type="InterPro" id="IPR002575">
    <property type="entry name" value="Aminoglycoside_PTrfase"/>
</dbReference>
<dbReference type="InterPro" id="IPR011009">
    <property type="entry name" value="Kinase-like_dom_sf"/>
</dbReference>
<dbReference type="AlphaFoldDB" id="A0A170QA11"/>
<dbReference type="InterPro" id="IPR051678">
    <property type="entry name" value="AGP_Transferase"/>
</dbReference>